<dbReference type="AlphaFoldDB" id="A0ABD3MR14"/>
<proteinExistence type="predicted"/>
<keyword evidence="5 7" id="KW-1133">Transmembrane helix</keyword>
<keyword evidence="2" id="KW-0813">Transport</keyword>
<name>A0ABD3MR14_9STRA</name>
<dbReference type="GO" id="GO:0016020">
    <property type="term" value="C:membrane"/>
    <property type="evidence" value="ECO:0007669"/>
    <property type="project" value="UniProtKB-SubCell"/>
</dbReference>
<organism evidence="8 9">
    <name type="scientific">Cyclotella atomus</name>
    <dbReference type="NCBI Taxonomy" id="382360"/>
    <lineage>
        <taxon>Eukaryota</taxon>
        <taxon>Sar</taxon>
        <taxon>Stramenopiles</taxon>
        <taxon>Ochrophyta</taxon>
        <taxon>Bacillariophyta</taxon>
        <taxon>Coscinodiscophyceae</taxon>
        <taxon>Thalassiosirophycidae</taxon>
        <taxon>Stephanodiscales</taxon>
        <taxon>Stephanodiscaceae</taxon>
        <taxon>Cyclotella</taxon>
    </lineage>
</organism>
<dbReference type="CDD" id="cd15863">
    <property type="entry name" value="SNARE_GS27"/>
    <property type="match status" value="1"/>
</dbReference>
<keyword evidence="9" id="KW-1185">Reference proteome</keyword>
<dbReference type="GO" id="GO:0015031">
    <property type="term" value="P:protein transport"/>
    <property type="evidence" value="ECO:0007669"/>
    <property type="project" value="UniProtKB-KW"/>
</dbReference>
<feature type="transmembrane region" description="Helical" evidence="7">
    <location>
        <begin position="225"/>
        <end position="243"/>
    </location>
</feature>
<keyword evidence="3 7" id="KW-0812">Transmembrane</keyword>
<keyword evidence="4" id="KW-0653">Protein transport</keyword>
<evidence type="ECO:0000313" key="8">
    <source>
        <dbReference type="EMBL" id="KAL3766107.1"/>
    </source>
</evidence>
<comment type="caution">
    <text evidence="8">The sequence shown here is derived from an EMBL/GenBank/DDBJ whole genome shotgun (WGS) entry which is preliminary data.</text>
</comment>
<dbReference type="SUPFAM" id="SSF58038">
    <property type="entry name" value="SNARE fusion complex"/>
    <property type="match status" value="1"/>
</dbReference>
<evidence type="ECO:0000313" key="9">
    <source>
        <dbReference type="Proteomes" id="UP001530400"/>
    </source>
</evidence>
<dbReference type="Gene3D" id="1.20.5.110">
    <property type="match status" value="1"/>
</dbReference>
<dbReference type="EMBL" id="JALLPJ020001391">
    <property type="protein sequence ID" value="KAL3766107.1"/>
    <property type="molecule type" value="Genomic_DNA"/>
</dbReference>
<dbReference type="PANTHER" id="PTHR21230:SF1">
    <property type="entry name" value="GOLGI SNAP RECEPTOR COMPLEX MEMBER 2"/>
    <property type="match status" value="1"/>
</dbReference>
<protein>
    <submittedName>
        <fullName evidence="8">Uncharacterized protein</fullName>
    </submittedName>
</protein>
<sequence length="244" mass="28157">MASIVEVRHTAHYFIRLVCTSAPRTNANIKYLRLPTFDHSCSQRAESLPTIPGSSCLKFRTVSYAPLNYFYPWMNYQGMQLDLLESLTNKETPSQREIWKRKILELREDATSIRRQGEHYDRMVSAGIRQQRERDELLARRRRNRNNGGEHADEMQQLADEADSLATSSGMVNELLASGQASLSSLVGQRQRMRWVNRKMLDIGNKIGLSNSTMRMIERRDATDAYLVFGGMIITLLVIYLLYF</sequence>
<dbReference type="Proteomes" id="UP001530400">
    <property type="component" value="Unassembled WGS sequence"/>
</dbReference>
<evidence type="ECO:0000256" key="6">
    <source>
        <dbReference type="ARBA" id="ARBA00023136"/>
    </source>
</evidence>
<evidence type="ECO:0000256" key="1">
    <source>
        <dbReference type="ARBA" id="ARBA00004211"/>
    </source>
</evidence>
<reference evidence="8 9" key="1">
    <citation type="submission" date="2024-10" db="EMBL/GenBank/DDBJ databases">
        <title>Updated reference genomes for cyclostephanoid diatoms.</title>
        <authorList>
            <person name="Roberts W.R."/>
            <person name="Alverson A.J."/>
        </authorList>
    </citation>
    <scope>NUCLEOTIDE SEQUENCE [LARGE SCALE GENOMIC DNA]</scope>
    <source>
        <strain evidence="8 9">AJA010-31</strain>
    </source>
</reference>
<gene>
    <name evidence="8" type="ORF">ACHAWO_006135</name>
</gene>
<dbReference type="PANTHER" id="PTHR21230">
    <property type="entry name" value="VESICLE TRANSPORT V-SNARE PROTEIN VTI1-RELATED"/>
    <property type="match status" value="1"/>
</dbReference>
<evidence type="ECO:0000256" key="4">
    <source>
        <dbReference type="ARBA" id="ARBA00022927"/>
    </source>
</evidence>
<comment type="subcellular location">
    <subcellularLocation>
        <location evidence="1">Membrane</location>
        <topology evidence="1">Single-pass type IV membrane protein</topology>
    </subcellularLocation>
</comment>
<evidence type="ECO:0000256" key="3">
    <source>
        <dbReference type="ARBA" id="ARBA00022692"/>
    </source>
</evidence>
<keyword evidence="6 7" id="KW-0472">Membrane</keyword>
<evidence type="ECO:0000256" key="7">
    <source>
        <dbReference type="SAM" id="Phobius"/>
    </source>
</evidence>
<accession>A0ABD3MR14</accession>
<evidence type="ECO:0000256" key="2">
    <source>
        <dbReference type="ARBA" id="ARBA00022448"/>
    </source>
</evidence>
<evidence type="ECO:0000256" key="5">
    <source>
        <dbReference type="ARBA" id="ARBA00022989"/>
    </source>
</evidence>
<dbReference type="GO" id="GO:0005737">
    <property type="term" value="C:cytoplasm"/>
    <property type="evidence" value="ECO:0007669"/>
    <property type="project" value="UniProtKB-ARBA"/>
</dbReference>
<dbReference type="Pfam" id="PF12352">
    <property type="entry name" value="V-SNARE_C"/>
    <property type="match status" value="1"/>
</dbReference>